<evidence type="ECO:0000256" key="3">
    <source>
        <dbReference type="ARBA" id="ARBA00022679"/>
    </source>
</evidence>
<keyword evidence="3 5" id="KW-0808">Transferase</keyword>
<gene>
    <name evidence="5" type="ORF">B0H94_12123</name>
</gene>
<dbReference type="Pfam" id="PF08241">
    <property type="entry name" value="Methyltransf_11"/>
    <property type="match status" value="1"/>
</dbReference>
<evidence type="ECO:0000259" key="4">
    <source>
        <dbReference type="Pfam" id="PF08241"/>
    </source>
</evidence>
<dbReference type="Proteomes" id="UP000242310">
    <property type="component" value="Unassembled WGS sequence"/>
</dbReference>
<comment type="similarity">
    <text evidence="1">Belongs to the methyltransferase superfamily.</text>
</comment>
<keyword evidence="2 5" id="KW-0489">Methyltransferase</keyword>
<keyword evidence="6" id="KW-1185">Reference proteome</keyword>
<evidence type="ECO:0000256" key="1">
    <source>
        <dbReference type="ARBA" id="ARBA00008361"/>
    </source>
</evidence>
<dbReference type="GO" id="GO:0008757">
    <property type="term" value="F:S-adenosylmethionine-dependent methyltransferase activity"/>
    <property type="evidence" value="ECO:0007669"/>
    <property type="project" value="InterPro"/>
</dbReference>
<dbReference type="EMBL" id="PYAV01000021">
    <property type="protein sequence ID" value="PSL40858.1"/>
    <property type="molecule type" value="Genomic_DNA"/>
</dbReference>
<accession>A0A2P8H3R5</accession>
<proteinExistence type="inferred from homology"/>
<organism evidence="5 6">
    <name type="scientific">Salsuginibacillus halophilus</name>
    <dbReference type="NCBI Taxonomy" id="517424"/>
    <lineage>
        <taxon>Bacteria</taxon>
        <taxon>Bacillati</taxon>
        <taxon>Bacillota</taxon>
        <taxon>Bacilli</taxon>
        <taxon>Bacillales</taxon>
        <taxon>Bacillaceae</taxon>
        <taxon>Salsuginibacillus</taxon>
    </lineage>
</organism>
<sequence length="189" mass="21092">MTNHHRFPPERAEALINEERRQLLPTDRVMAWMAPDQSMTAVDIGCGNGYLTLPLAERVQEVFAVDVAEEMLDKLMVRAGEAHINNIEAVQSDMENLQLKDHTADQILVAFVAHEIPNLYEALLEAKRVLKPEGTLFLAEWEPVETSFGPPVAERMAASAVQHVLEQAGFKVEETSLNEANYGLKATKT</sequence>
<dbReference type="InterPro" id="IPR013216">
    <property type="entry name" value="Methyltransf_11"/>
</dbReference>
<dbReference type="SUPFAM" id="SSF53335">
    <property type="entry name" value="S-adenosyl-L-methionine-dependent methyltransferases"/>
    <property type="match status" value="1"/>
</dbReference>
<dbReference type="GO" id="GO:0032259">
    <property type="term" value="P:methylation"/>
    <property type="evidence" value="ECO:0007669"/>
    <property type="project" value="UniProtKB-KW"/>
</dbReference>
<evidence type="ECO:0000256" key="2">
    <source>
        <dbReference type="ARBA" id="ARBA00022603"/>
    </source>
</evidence>
<reference evidence="5 6" key="1">
    <citation type="submission" date="2018-03" db="EMBL/GenBank/DDBJ databases">
        <title>Genomic Encyclopedia of Type Strains, Phase III (KMG-III): the genomes of soil and plant-associated and newly described type strains.</title>
        <authorList>
            <person name="Whitman W."/>
        </authorList>
    </citation>
    <scope>NUCLEOTIDE SEQUENCE [LARGE SCALE GENOMIC DNA]</scope>
    <source>
        <strain evidence="5 6">CGMCC 1.07653</strain>
    </source>
</reference>
<dbReference type="InterPro" id="IPR029063">
    <property type="entry name" value="SAM-dependent_MTases_sf"/>
</dbReference>
<dbReference type="RefSeq" id="WP_106590004.1">
    <property type="nucleotide sequence ID" value="NZ_PYAV01000021.1"/>
</dbReference>
<comment type="caution">
    <text evidence="5">The sequence shown here is derived from an EMBL/GenBank/DDBJ whole genome shotgun (WGS) entry which is preliminary data.</text>
</comment>
<dbReference type="OrthoDB" id="9784101at2"/>
<evidence type="ECO:0000313" key="6">
    <source>
        <dbReference type="Proteomes" id="UP000242310"/>
    </source>
</evidence>
<dbReference type="AlphaFoldDB" id="A0A2P8H3R5"/>
<dbReference type="PANTHER" id="PTHR44942">
    <property type="entry name" value="METHYLTRANSF_11 DOMAIN-CONTAINING PROTEIN"/>
    <property type="match status" value="1"/>
</dbReference>
<dbReference type="PANTHER" id="PTHR44942:SF4">
    <property type="entry name" value="METHYLTRANSFERASE TYPE 11 DOMAIN-CONTAINING PROTEIN"/>
    <property type="match status" value="1"/>
</dbReference>
<feature type="domain" description="Methyltransferase type 11" evidence="4">
    <location>
        <begin position="42"/>
        <end position="138"/>
    </location>
</feature>
<evidence type="ECO:0000313" key="5">
    <source>
        <dbReference type="EMBL" id="PSL40858.1"/>
    </source>
</evidence>
<protein>
    <submittedName>
        <fullName evidence="5">Methyltransferase family protein</fullName>
    </submittedName>
</protein>
<dbReference type="CDD" id="cd02440">
    <property type="entry name" value="AdoMet_MTases"/>
    <property type="match status" value="1"/>
</dbReference>
<name>A0A2P8H3R5_9BACI</name>
<dbReference type="InterPro" id="IPR051052">
    <property type="entry name" value="Diverse_substrate_MTase"/>
</dbReference>
<dbReference type="Gene3D" id="3.40.50.150">
    <property type="entry name" value="Vaccinia Virus protein VP39"/>
    <property type="match status" value="1"/>
</dbReference>